<gene>
    <name evidence="3" type="ORF">BET01_18130</name>
</gene>
<dbReference type="AlphaFoldDB" id="A0A419T3V4"/>
<feature type="region of interest" description="Disordered" evidence="1">
    <location>
        <begin position="327"/>
        <end position="388"/>
    </location>
</feature>
<protein>
    <recommendedName>
        <fullName evidence="2">Glycine-rich domain-containing protein</fullName>
    </recommendedName>
</protein>
<sequence length="398" mass="39498">MKKGYHAQDFSVNANNLLSQTSATAAFNEIVNGKTAWVNGNKVTGTMSVQSILSFSCAPYSTNQIIFTWRNPTSGPFSGVIIVGSTGGYPANISDGTRYYKGFGNNTNSSGVSNIVIGGFSLGITYYFRAFSYSTVNNQEWIDNSTRMSTITINLASQIITTSTIWTVPSNVYTVQVFLVGGGGSGGNVSNYSGAWGGGGGGYTNTGTVLVTPGSQINVIIGAGGIGHWSNSTSGSATYFGNYLSAAGGSMSWGNGGNGGSGGGGGSNNGYSTYGRPYAGDGGSDGRNGTDSQGYTGGKGQGSTTRSFGEGNGTLYAGGGGGGGGFRGGGATGSSGGAGGSGGGKGGDWSRNSENGLSGSPNSGGGGGGGGGHATDDDYRYAYGGNGSSGICIIRYTN</sequence>
<keyword evidence="4" id="KW-1185">Reference proteome</keyword>
<dbReference type="EMBL" id="MCIA01000013">
    <property type="protein sequence ID" value="RKD32237.1"/>
    <property type="molecule type" value="Genomic_DNA"/>
</dbReference>
<evidence type="ECO:0000313" key="3">
    <source>
        <dbReference type="EMBL" id="RKD32237.1"/>
    </source>
</evidence>
<name>A0A419T3V4_9FIRM</name>
<accession>A0A419T3V4</accession>
<feature type="region of interest" description="Disordered" evidence="1">
    <location>
        <begin position="276"/>
        <end position="314"/>
    </location>
</feature>
<feature type="compositionally biased region" description="Gly residues" evidence="1">
    <location>
        <begin position="362"/>
        <end position="373"/>
    </location>
</feature>
<feature type="domain" description="Glycine-rich" evidence="2">
    <location>
        <begin position="163"/>
        <end position="396"/>
    </location>
</feature>
<organism evidence="3 4">
    <name type="scientific">Lacrimispora algidixylanolytica</name>
    <dbReference type="NCBI Taxonomy" id="94868"/>
    <lineage>
        <taxon>Bacteria</taxon>
        <taxon>Bacillati</taxon>
        <taxon>Bacillota</taxon>
        <taxon>Clostridia</taxon>
        <taxon>Lachnospirales</taxon>
        <taxon>Lachnospiraceae</taxon>
        <taxon>Lacrimispora</taxon>
    </lineage>
</organism>
<evidence type="ECO:0000313" key="4">
    <source>
        <dbReference type="Proteomes" id="UP000284277"/>
    </source>
</evidence>
<feature type="compositionally biased region" description="Gly residues" evidence="1">
    <location>
        <begin position="327"/>
        <end position="347"/>
    </location>
</feature>
<comment type="caution">
    <text evidence="3">The sequence shown here is derived from an EMBL/GenBank/DDBJ whole genome shotgun (WGS) entry which is preliminary data.</text>
</comment>
<evidence type="ECO:0000259" key="2">
    <source>
        <dbReference type="Pfam" id="PF21722"/>
    </source>
</evidence>
<feature type="compositionally biased region" description="Low complexity" evidence="1">
    <location>
        <begin position="352"/>
        <end position="361"/>
    </location>
</feature>
<dbReference type="InterPro" id="IPR049304">
    <property type="entry name" value="Gly_rich_dom"/>
</dbReference>
<dbReference type="Proteomes" id="UP000284277">
    <property type="component" value="Unassembled WGS sequence"/>
</dbReference>
<dbReference type="Pfam" id="PF21722">
    <property type="entry name" value="Gly_rich_2"/>
    <property type="match status" value="1"/>
</dbReference>
<evidence type="ECO:0000256" key="1">
    <source>
        <dbReference type="SAM" id="MobiDB-lite"/>
    </source>
</evidence>
<proteinExistence type="predicted"/>
<reference evidence="3 4" key="1">
    <citation type="submission" date="2016-08" db="EMBL/GenBank/DDBJ databases">
        <title>A new outlook on sporulation: Clostridium algidixylanolyticum.</title>
        <authorList>
            <person name="Poppleton D.I."/>
            <person name="Gribaldo S."/>
        </authorList>
    </citation>
    <scope>NUCLEOTIDE SEQUENCE [LARGE SCALE GENOMIC DNA]</scope>
    <source>
        <strain evidence="3 4">SPL73</strain>
    </source>
</reference>